<evidence type="ECO:0000313" key="2">
    <source>
        <dbReference type="EMBL" id="KAJ8992883.1"/>
    </source>
</evidence>
<accession>A0AAN6EX40</accession>
<evidence type="ECO:0000256" key="1">
    <source>
        <dbReference type="SAM" id="MobiDB-lite"/>
    </source>
</evidence>
<proteinExistence type="predicted"/>
<sequence length="129" mass="13886">MVICREMLSVAAVAPLPPSKDNVKNVDIKDLGLSDAQSPDDMASPPNRIGTTGKFPIRRTGHGERLSRPHCGRKSKSKQGVRTNDACVDAYNVLWASPRPALDLCGKCPFERIKCPGFVNDAGGRLATV</sequence>
<reference evidence="2" key="1">
    <citation type="submission" date="2023-01" db="EMBL/GenBank/DDBJ databases">
        <title>Exophiala dermititidis isolated from Cystic Fibrosis Patient.</title>
        <authorList>
            <person name="Kurbessoian T."/>
            <person name="Crocker A."/>
            <person name="Murante D."/>
            <person name="Hogan D.A."/>
            <person name="Stajich J.E."/>
        </authorList>
    </citation>
    <scope>NUCLEOTIDE SEQUENCE</scope>
    <source>
        <strain evidence="2">Ex8</strain>
    </source>
</reference>
<organism evidence="2 3">
    <name type="scientific">Exophiala dermatitidis</name>
    <name type="common">Black yeast-like fungus</name>
    <name type="synonym">Wangiella dermatitidis</name>
    <dbReference type="NCBI Taxonomy" id="5970"/>
    <lineage>
        <taxon>Eukaryota</taxon>
        <taxon>Fungi</taxon>
        <taxon>Dikarya</taxon>
        <taxon>Ascomycota</taxon>
        <taxon>Pezizomycotina</taxon>
        <taxon>Eurotiomycetes</taxon>
        <taxon>Chaetothyriomycetidae</taxon>
        <taxon>Chaetothyriales</taxon>
        <taxon>Herpotrichiellaceae</taxon>
        <taxon>Exophiala</taxon>
    </lineage>
</organism>
<comment type="caution">
    <text evidence="2">The sequence shown here is derived from an EMBL/GenBank/DDBJ whole genome shotgun (WGS) entry which is preliminary data.</text>
</comment>
<dbReference type="EMBL" id="JAJGCB010000004">
    <property type="protein sequence ID" value="KAJ8992883.1"/>
    <property type="molecule type" value="Genomic_DNA"/>
</dbReference>
<feature type="region of interest" description="Disordered" evidence="1">
    <location>
        <begin position="32"/>
        <end position="81"/>
    </location>
</feature>
<evidence type="ECO:0000313" key="3">
    <source>
        <dbReference type="Proteomes" id="UP001161757"/>
    </source>
</evidence>
<dbReference type="AlphaFoldDB" id="A0AAN6EX40"/>
<dbReference type="Proteomes" id="UP001161757">
    <property type="component" value="Unassembled WGS sequence"/>
</dbReference>
<name>A0AAN6EX40_EXODE</name>
<feature type="compositionally biased region" description="Basic residues" evidence="1">
    <location>
        <begin position="68"/>
        <end position="79"/>
    </location>
</feature>
<protein>
    <submittedName>
        <fullName evidence="2">Uncharacterized protein</fullName>
    </submittedName>
</protein>
<gene>
    <name evidence="2" type="ORF">HRR80_002927</name>
</gene>